<proteinExistence type="predicted"/>
<dbReference type="InterPro" id="IPR036597">
    <property type="entry name" value="Fido-like_dom_sf"/>
</dbReference>
<sequence length="306" mass="34938">MKYKTLQKEFHSSSSSSKTYAEDLYQQRFNSEDAVHYPFVLHNDPLFYILTPEIRELTAQLNTHNSKFRNSWNKLPDQTTEEILQKLVIHEVIATNEIEGITTTQTSITDSLKATNTHGISYHYGKLAHHNAIIPQTPSDLRTFYDLFMHNELAPDQKLDGELFRKHPVQIVDGNHKTVHSGFFPEVKIIDGIHTSLDLLNTGNLIDALVSHFMFETVHPFYDGNGRVGRFLLSMRLSELLSPAVALTLSSSINRNVSKYYKAFQNVEHPLNRSDCTPFVIFLLEILLAGQLAGQQELENLIKHHP</sequence>
<feature type="binding site" evidence="2">
    <location>
        <position position="272"/>
    </location>
    <ligand>
        <name>ATP</name>
        <dbReference type="ChEBI" id="CHEBI:30616"/>
    </ligand>
</feature>
<accession>A0A160PMH1</accession>
<evidence type="ECO:0000256" key="2">
    <source>
        <dbReference type="PIRSR" id="PIRSR640198-2"/>
    </source>
</evidence>
<evidence type="ECO:0000259" key="3">
    <source>
        <dbReference type="PROSITE" id="PS51459"/>
    </source>
</evidence>
<keyword evidence="2" id="KW-0547">Nucleotide-binding</keyword>
<feature type="binding site" evidence="2">
    <location>
        <begin position="223"/>
        <end position="230"/>
    </location>
    <ligand>
        <name>ATP</name>
        <dbReference type="ChEBI" id="CHEBI:30616"/>
    </ligand>
</feature>
<dbReference type="AlphaFoldDB" id="A0A160PMH1"/>
<gene>
    <name evidence="4" type="ORF">N24_0212</name>
</gene>
<organism evidence="4 5">
    <name type="scientific">Corynebacterium suranareeae</name>
    <dbReference type="NCBI Taxonomy" id="2506452"/>
    <lineage>
        <taxon>Bacteria</taxon>
        <taxon>Bacillati</taxon>
        <taxon>Actinomycetota</taxon>
        <taxon>Actinomycetes</taxon>
        <taxon>Mycobacteriales</taxon>
        <taxon>Corynebacteriaceae</taxon>
        <taxon>Corynebacterium</taxon>
    </lineage>
</organism>
<keyword evidence="2" id="KW-0067">ATP-binding</keyword>
<dbReference type="Pfam" id="PF02661">
    <property type="entry name" value="Fic"/>
    <property type="match status" value="1"/>
</dbReference>
<dbReference type="InterPro" id="IPR040198">
    <property type="entry name" value="Fido_containing"/>
</dbReference>
<evidence type="ECO:0000256" key="1">
    <source>
        <dbReference type="PIRSR" id="PIRSR640198-1"/>
    </source>
</evidence>
<dbReference type="EMBL" id="AP017369">
    <property type="protein sequence ID" value="BAU94474.1"/>
    <property type="molecule type" value="Genomic_DNA"/>
</dbReference>
<name>A0A160PMH1_9CORY</name>
<evidence type="ECO:0000313" key="4">
    <source>
        <dbReference type="EMBL" id="BAU94474.1"/>
    </source>
</evidence>
<reference evidence="4 5" key="1">
    <citation type="submission" date="2016-02" db="EMBL/GenBank/DDBJ databases">
        <title>Corynebacterium glutamicum N24 whole genome sequencing project.</title>
        <authorList>
            <person name="Matsutani M."/>
            <person name="Nangtapong N."/>
            <person name="Yakushi T."/>
            <person name="Matsushita K."/>
        </authorList>
    </citation>
    <scope>NUCLEOTIDE SEQUENCE [LARGE SCALE GENOMIC DNA]</scope>
    <source>
        <strain evidence="4 5">N24</strain>
    </source>
</reference>
<protein>
    <submittedName>
        <fullName evidence="4">Fic family protein</fullName>
    </submittedName>
</protein>
<dbReference type="SUPFAM" id="SSF140931">
    <property type="entry name" value="Fic-like"/>
    <property type="match status" value="1"/>
</dbReference>
<feature type="active site" evidence="1">
    <location>
        <position position="219"/>
    </location>
</feature>
<dbReference type="PANTHER" id="PTHR13504:SF40">
    <property type="entry name" value="FIDO DOMAIN-CONTAINING PROTEIN"/>
    <property type="match status" value="1"/>
</dbReference>
<dbReference type="PANTHER" id="PTHR13504">
    <property type="entry name" value="FIDO DOMAIN-CONTAINING PROTEIN DDB_G0283145"/>
    <property type="match status" value="1"/>
</dbReference>
<dbReference type="Proteomes" id="UP000218244">
    <property type="component" value="Chromosome"/>
</dbReference>
<feature type="binding site" evidence="2">
    <location>
        <begin position="260"/>
        <end position="261"/>
    </location>
    <ligand>
        <name>ATP</name>
        <dbReference type="ChEBI" id="CHEBI:30616"/>
    </ligand>
</feature>
<dbReference type="KEGG" id="csur:N24_0212"/>
<dbReference type="InterPro" id="IPR003812">
    <property type="entry name" value="Fido"/>
</dbReference>
<feature type="domain" description="Fido" evidence="3">
    <location>
        <begin position="141"/>
        <end position="285"/>
    </location>
</feature>
<dbReference type="PROSITE" id="PS51459">
    <property type="entry name" value="FIDO"/>
    <property type="match status" value="1"/>
</dbReference>
<dbReference type="GO" id="GO:0005524">
    <property type="term" value="F:ATP binding"/>
    <property type="evidence" value="ECO:0007669"/>
    <property type="project" value="UniProtKB-KW"/>
</dbReference>
<evidence type="ECO:0000313" key="5">
    <source>
        <dbReference type="Proteomes" id="UP000218244"/>
    </source>
</evidence>
<dbReference type="RefSeq" id="WP_096453572.1">
    <property type="nucleotide sequence ID" value="NZ_AP017369.1"/>
</dbReference>
<keyword evidence="5" id="KW-1185">Reference proteome</keyword>
<dbReference type="Gene3D" id="1.10.3290.10">
    <property type="entry name" value="Fido-like domain"/>
    <property type="match status" value="1"/>
</dbReference>